<dbReference type="RefSeq" id="XP_018075036.1">
    <property type="nucleotide sequence ID" value="XM_018207615.1"/>
</dbReference>
<organism evidence="4 5">
    <name type="scientific">Mollisia scopiformis</name>
    <name type="common">Conifer needle endophyte fungus</name>
    <name type="synonym">Phialocephala scopiformis</name>
    <dbReference type="NCBI Taxonomy" id="149040"/>
    <lineage>
        <taxon>Eukaryota</taxon>
        <taxon>Fungi</taxon>
        <taxon>Dikarya</taxon>
        <taxon>Ascomycota</taxon>
        <taxon>Pezizomycotina</taxon>
        <taxon>Leotiomycetes</taxon>
        <taxon>Helotiales</taxon>
        <taxon>Mollisiaceae</taxon>
        <taxon>Mollisia</taxon>
    </lineage>
</organism>
<gene>
    <name evidence="4" type="ORF">LY89DRAFT_451784</name>
</gene>
<protein>
    <recommendedName>
        <fullName evidence="3">Zn(2)-C6 fungal-type domain-containing protein</fullName>
    </recommendedName>
</protein>
<dbReference type="GO" id="GO:0045944">
    <property type="term" value="P:positive regulation of transcription by RNA polymerase II"/>
    <property type="evidence" value="ECO:0007669"/>
    <property type="project" value="TreeGrafter"/>
</dbReference>
<proteinExistence type="predicted"/>
<dbReference type="Gene3D" id="4.10.240.10">
    <property type="entry name" value="Zn(2)-C6 fungal-type DNA-binding domain"/>
    <property type="match status" value="1"/>
</dbReference>
<dbReference type="PANTHER" id="PTHR37534">
    <property type="entry name" value="TRANSCRIPTIONAL ACTIVATOR PROTEIN UGA3"/>
    <property type="match status" value="1"/>
</dbReference>
<dbReference type="GO" id="GO:0008270">
    <property type="term" value="F:zinc ion binding"/>
    <property type="evidence" value="ECO:0007669"/>
    <property type="project" value="InterPro"/>
</dbReference>
<keyword evidence="2" id="KW-0539">Nucleus</keyword>
<comment type="subcellular location">
    <subcellularLocation>
        <location evidence="1">Nucleus</location>
    </subcellularLocation>
</comment>
<dbReference type="Proteomes" id="UP000070700">
    <property type="component" value="Unassembled WGS sequence"/>
</dbReference>
<dbReference type="GO" id="GO:0000976">
    <property type="term" value="F:transcription cis-regulatory region binding"/>
    <property type="evidence" value="ECO:0007669"/>
    <property type="project" value="TreeGrafter"/>
</dbReference>
<evidence type="ECO:0000313" key="4">
    <source>
        <dbReference type="EMBL" id="KUJ20681.1"/>
    </source>
</evidence>
<evidence type="ECO:0000259" key="3">
    <source>
        <dbReference type="PROSITE" id="PS50048"/>
    </source>
</evidence>
<dbReference type="InterPro" id="IPR001138">
    <property type="entry name" value="Zn2Cys6_DnaBD"/>
</dbReference>
<dbReference type="InterPro" id="IPR036864">
    <property type="entry name" value="Zn2-C6_fun-type_DNA-bd_sf"/>
</dbReference>
<dbReference type="EMBL" id="KQ947409">
    <property type="protein sequence ID" value="KUJ20681.1"/>
    <property type="molecule type" value="Genomic_DNA"/>
</dbReference>
<dbReference type="SUPFAM" id="SSF57701">
    <property type="entry name" value="Zn2/Cys6 DNA-binding domain"/>
    <property type="match status" value="1"/>
</dbReference>
<dbReference type="InParanoid" id="A0A194XKL2"/>
<name>A0A194XKL2_MOLSC</name>
<keyword evidence="5" id="KW-1185">Reference proteome</keyword>
<dbReference type="SMART" id="SM00066">
    <property type="entry name" value="GAL4"/>
    <property type="match status" value="1"/>
</dbReference>
<dbReference type="GO" id="GO:0000981">
    <property type="term" value="F:DNA-binding transcription factor activity, RNA polymerase II-specific"/>
    <property type="evidence" value="ECO:0007669"/>
    <property type="project" value="InterPro"/>
</dbReference>
<dbReference type="KEGG" id="psco:LY89DRAFT_451784"/>
<evidence type="ECO:0000313" key="5">
    <source>
        <dbReference type="Proteomes" id="UP000070700"/>
    </source>
</evidence>
<reference evidence="4 5" key="1">
    <citation type="submission" date="2015-10" db="EMBL/GenBank/DDBJ databases">
        <title>Full genome of DAOMC 229536 Phialocephala scopiformis, a fungal endophyte of spruce producing the potent anti-insectan compound rugulosin.</title>
        <authorList>
            <consortium name="DOE Joint Genome Institute"/>
            <person name="Walker A.K."/>
            <person name="Frasz S.L."/>
            <person name="Seifert K.A."/>
            <person name="Miller J.D."/>
            <person name="Mondo S.J."/>
            <person name="Labutti K."/>
            <person name="Lipzen A."/>
            <person name="Dockter R."/>
            <person name="Kennedy M."/>
            <person name="Grigoriev I.V."/>
            <person name="Spatafora J.W."/>
        </authorList>
    </citation>
    <scope>NUCLEOTIDE SEQUENCE [LARGE SCALE GENOMIC DNA]</scope>
    <source>
        <strain evidence="4 5">CBS 120377</strain>
    </source>
</reference>
<dbReference type="AlphaFoldDB" id="A0A194XKL2"/>
<dbReference type="Pfam" id="PF11951">
    <property type="entry name" value="Fungal_trans_2"/>
    <property type="match status" value="1"/>
</dbReference>
<dbReference type="GeneID" id="28817341"/>
<dbReference type="Pfam" id="PF00172">
    <property type="entry name" value="Zn_clus"/>
    <property type="match status" value="1"/>
</dbReference>
<dbReference type="PROSITE" id="PS50048">
    <property type="entry name" value="ZN2_CY6_FUNGAL_2"/>
    <property type="match status" value="1"/>
</dbReference>
<sequence length="520" mass="59775">MDEAHKLKASQSISPKRKVRQKTFTGCWTCRSRKVKCDEGVPACNTCIKRGDRCSGYEPIYIWVKGYQDYPPGRRRVLRSDLTWRGHRIHQPIEVDSLIAQCNVENHDEAEEIEKSAGPFTVFCAPNVIPLSLSEVPNASHGNFRLVKELCHHYFTYTALNMMPFKDKRNPWRSFYPRMARQGSSRGQKSLYYAILAQAAGNLAHLGSRREEMLRLATQFYSDGVKHLRTSLGDMDFSAVIASIVTLIMAEVYAGLTTSWKVHLNGAWNFLMTCSDEKPWAISEEAWITAQSLCLVKIRADTMQEIHLRSTKDDETMRSLLSLIAYRDDFGFTAGAGPRLMRCIHDTTSLESKLWFKEPLVEKHETTIKELHRRIQQCQPEDPETNVLAKLHHEIFKIGALIHFHRRILNFHPRALLPYVTLMLDAIEQYLTLNGGYIALWPVFIGAVEVFEESHKSRVRTWLSRADLMGAANRKDVRLVIEAVWRERSRLSCVDEKTEGETVVDWREVIRDLGIEILLV</sequence>
<dbReference type="InterPro" id="IPR021858">
    <property type="entry name" value="Fun_TF"/>
</dbReference>
<dbReference type="OrthoDB" id="3477330at2759"/>
<evidence type="ECO:0000256" key="2">
    <source>
        <dbReference type="ARBA" id="ARBA00023242"/>
    </source>
</evidence>
<evidence type="ECO:0000256" key="1">
    <source>
        <dbReference type="ARBA" id="ARBA00004123"/>
    </source>
</evidence>
<dbReference type="GO" id="GO:0005634">
    <property type="term" value="C:nucleus"/>
    <property type="evidence" value="ECO:0007669"/>
    <property type="project" value="UniProtKB-SubCell"/>
</dbReference>
<accession>A0A194XKL2</accession>
<dbReference type="CDD" id="cd00067">
    <property type="entry name" value="GAL4"/>
    <property type="match status" value="1"/>
</dbReference>
<feature type="domain" description="Zn(2)-C6 fungal-type" evidence="3">
    <location>
        <begin position="26"/>
        <end position="55"/>
    </location>
</feature>
<dbReference type="PROSITE" id="PS00463">
    <property type="entry name" value="ZN2_CY6_FUNGAL_1"/>
    <property type="match status" value="1"/>
</dbReference>
<dbReference type="PANTHER" id="PTHR37534:SF49">
    <property type="entry name" value="LYSINE BIOSYNTHESIS REGULATORY PROTEIN LYS14"/>
    <property type="match status" value="1"/>
</dbReference>